<dbReference type="Proteomes" id="UP000591131">
    <property type="component" value="Unassembled WGS sequence"/>
</dbReference>
<feature type="transmembrane region" description="Helical" evidence="2">
    <location>
        <begin position="67"/>
        <end position="87"/>
    </location>
</feature>
<dbReference type="OrthoDB" id="469348at2759"/>
<feature type="transmembrane region" description="Helical" evidence="2">
    <location>
        <begin position="41"/>
        <end position="60"/>
    </location>
</feature>
<keyword evidence="2" id="KW-1133">Transmembrane helix</keyword>
<dbReference type="Gene3D" id="3.30.420.10">
    <property type="entry name" value="Ribonuclease H-like superfamily/Ribonuclease H"/>
    <property type="match status" value="1"/>
</dbReference>
<sequence>MAESLAPDFVSLRLSFGLGAGPMSLEESLGWYITRFRSSPYAMFLLIVAIFVDDGILAGVDKRVLLAAKILFFLLDLVGFACALPKLHFICSNPADVGDVFLPPQDTMLHLGCELSFDHGRLVVKCCRDERLSRVVSLCQRWLDDGTAASVTKRLVFRLAGAIAYDPIHLHALCSLLGDCLRRIVGKAYAQFGWDAQLSLMHLPNELLLAWLELLRWCLQQAQLTGACSHAIPAPFLNHQHVHLALYTDASSVGGGYVLYRLAPPDSDICAPKQYLLTQAAFAWRGGQHAWHSNRKELTVLLKGIRCAVGLMRNIIAMSPDKSLSICLDICSDNKPSVSWAHKAHGAFPQGVGRSSNVEKRSIIRLIDAVAEEFRILRSLGPAVTYHVRHCAGLDNPVADGLSRYLERTCDPAGKISLASALCDFAAVDKGALENTAEAVREADRLATDEDYLRLLSELDPCEEEEREVPLDEVLFISAQAEGEADDEVTDGLYLFERSLCHPLAKAVLDDCSERYVAKTMLDYMNDADDRILAINAAGTSASAASLCGDLLVSNDINMVYRSVAVLRAVLGFWRSLAAKRKKAAGQYNLRKTPQRRQVVSPAAQEEEEEAGKEEIASLAGGGYEEKDVLTIVRLSQEGVDYAAKGHSFIYDPATGVWFFRSGTITGYSLLRPCVPRSAERFRFLLALDAHRRAAHGGPTPTLSALNMDLHVPAASSEAKRISARCLLCAKLRLRNGALIRQAPLGGSCWDIEKMLLTGTPYSVCAVDFLHVFPGQLVFAVRCLATTHTTWLPVRQAAECAQAAIEGVRWLSSRCGKVMIVYCDAGTAFIANTFQDEMAKMGVKVEFHSARAPWETSIERSHRVGLRTMRACYTPHQLARASDMDLCEIYDHVTLLMNTAPICLHNADIQSGSAEAITADSLAFGYTRRTGLLLSHLQGTDGPELPDLHVDRPRAVQNVRGCYLKHHWQMLRDRSAKQVGQQPAKHRSPLPPGSAVLIRYSPKNKCDLGVQVGHIVSAEKSKDEFCRRYRVKSTSGHESLENHCNLGGVLQEDVMRALS</sequence>
<name>A0A7J6LDJ8_PERCH</name>
<reference evidence="3 4" key="1">
    <citation type="submission" date="2020-04" db="EMBL/GenBank/DDBJ databases">
        <title>Perkinsus chesapeaki whole genome sequence.</title>
        <authorList>
            <person name="Bogema D.R."/>
        </authorList>
    </citation>
    <scope>NUCLEOTIDE SEQUENCE [LARGE SCALE GENOMIC DNA]</scope>
    <source>
        <strain evidence="3">ATCC PRA-425</strain>
    </source>
</reference>
<proteinExistence type="predicted"/>
<feature type="region of interest" description="Disordered" evidence="1">
    <location>
        <begin position="593"/>
        <end position="614"/>
    </location>
</feature>
<evidence type="ECO:0008006" key="5">
    <source>
        <dbReference type="Google" id="ProtNLM"/>
    </source>
</evidence>
<comment type="caution">
    <text evidence="3">The sequence shown here is derived from an EMBL/GenBank/DDBJ whole genome shotgun (WGS) entry which is preliminary data.</text>
</comment>
<evidence type="ECO:0000313" key="4">
    <source>
        <dbReference type="Proteomes" id="UP000591131"/>
    </source>
</evidence>
<dbReference type="GO" id="GO:0003676">
    <property type="term" value="F:nucleic acid binding"/>
    <property type="evidence" value="ECO:0007669"/>
    <property type="project" value="InterPro"/>
</dbReference>
<evidence type="ECO:0000313" key="3">
    <source>
        <dbReference type="EMBL" id="KAF4657263.1"/>
    </source>
</evidence>
<accession>A0A7J6LDJ8</accession>
<keyword evidence="2" id="KW-0812">Transmembrane</keyword>
<dbReference type="InterPro" id="IPR012337">
    <property type="entry name" value="RNaseH-like_sf"/>
</dbReference>
<evidence type="ECO:0000256" key="2">
    <source>
        <dbReference type="SAM" id="Phobius"/>
    </source>
</evidence>
<keyword evidence="4" id="KW-1185">Reference proteome</keyword>
<dbReference type="InterPro" id="IPR036397">
    <property type="entry name" value="RNaseH_sf"/>
</dbReference>
<dbReference type="EMBL" id="JAAPAO010000552">
    <property type="protein sequence ID" value="KAF4657263.1"/>
    <property type="molecule type" value="Genomic_DNA"/>
</dbReference>
<organism evidence="3 4">
    <name type="scientific">Perkinsus chesapeaki</name>
    <name type="common">Clam parasite</name>
    <name type="synonym">Perkinsus andrewsi</name>
    <dbReference type="NCBI Taxonomy" id="330153"/>
    <lineage>
        <taxon>Eukaryota</taxon>
        <taxon>Sar</taxon>
        <taxon>Alveolata</taxon>
        <taxon>Perkinsozoa</taxon>
        <taxon>Perkinsea</taxon>
        <taxon>Perkinsida</taxon>
        <taxon>Perkinsidae</taxon>
        <taxon>Perkinsus</taxon>
    </lineage>
</organism>
<gene>
    <name evidence="3" type="ORF">FOL47_008534</name>
</gene>
<keyword evidence="2" id="KW-0472">Membrane</keyword>
<dbReference type="SUPFAM" id="SSF53098">
    <property type="entry name" value="Ribonuclease H-like"/>
    <property type="match status" value="1"/>
</dbReference>
<dbReference type="AlphaFoldDB" id="A0A7J6LDJ8"/>
<protein>
    <recommendedName>
        <fullName evidence="5">Integrase catalytic domain-containing protein</fullName>
    </recommendedName>
</protein>
<evidence type="ECO:0000256" key="1">
    <source>
        <dbReference type="SAM" id="MobiDB-lite"/>
    </source>
</evidence>